<dbReference type="Proteomes" id="UP000247150">
    <property type="component" value="Unassembled WGS sequence"/>
</dbReference>
<feature type="signal peptide" evidence="2">
    <location>
        <begin position="1"/>
        <end position="22"/>
    </location>
</feature>
<evidence type="ECO:0000256" key="2">
    <source>
        <dbReference type="SAM" id="SignalP"/>
    </source>
</evidence>
<dbReference type="AlphaFoldDB" id="A0A2V3A3Q2"/>
<evidence type="ECO:0000313" key="5">
    <source>
        <dbReference type="Proteomes" id="UP000247150"/>
    </source>
</evidence>
<dbReference type="EMBL" id="QGTW01000002">
    <property type="protein sequence ID" value="PWW31095.1"/>
    <property type="molecule type" value="Genomic_DNA"/>
</dbReference>
<name>A0A2V3A3Q2_9BACI</name>
<reference evidence="4 5" key="1">
    <citation type="submission" date="2018-05" db="EMBL/GenBank/DDBJ databases">
        <title>Freshwater and sediment microbial communities from various areas in North America, analyzing microbe dynamics in response to fracking.</title>
        <authorList>
            <person name="Lamendella R."/>
        </authorList>
    </citation>
    <scope>NUCLEOTIDE SEQUENCE [LARGE SCALE GENOMIC DNA]</scope>
    <source>
        <strain evidence="4 5">15_TX</strain>
    </source>
</reference>
<protein>
    <submittedName>
        <fullName evidence="4">YtkA-like protein</fullName>
    </submittedName>
</protein>
<dbReference type="PROSITE" id="PS51257">
    <property type="entry name" value="PROKAR_LIPOPROTEIN"/>
    <property type="match status" value="1"/>
</dbReference>
<organism evidence="4 5">
    <name type="scientific">Cytobacillus oceanisediminis</name>
    <dbReference type="NCBI Taxonomy" id="665099"/>
    <lineage>
        <taxon>Bacteria</taxon>
        <taxon>Bacillati</taxon>
        <taxon>Bacillota</taxon>
        <taxon>Bacilli</taxon>
        <taxon>Bacillales</taxon>
        <taxon>Bacillaceae</taxon>
        <taxon>Cytobacillus</taxon>
    </lineage>
</organism>
<dbReference type="InterPro" id="IPR032693">
    <property type="entry name" value="YtkA-like_dom"/>
</dbReference>
<sequence>MNQFFIRSLLLLILILSGCSSSPNIDIEVSEPFFMQKDKATLFKVAISENNKPLTDLKVTAGFSMKNMDHGQYQTTLQEEKDGIYSGNIELPMAGDWEIFITAEKGSKVTEEVLEYEVKEPEGVALINGDWITEKDMEFYLFINKLHIAISRSQDEQTYKGNALDEAMGYWDAQEKMNEDRNQLLTQIIRLRSMAYLSIEKGHKATKEEVSSELEKVKEQYNQFDIAKKMLQEYGDQRFWEKQEKQYELIVLSQKIQQDLIEKVKKENPGVNEQEIYYLAQKQYEELLVSQVNSLKIEFF</sequence>
<feature type="domain" description="YtkA-like" evidence="3">
    <location>
        <begin position="25"/>
        <end position="99"/>
    </location>
</feature>
<dbReference type="SUPFAM" id="SSF109998">
    <property type="entry name" value="Triger factor/SurA peptide-binding domain-like"/>
    <property type="match status" value="1"/>
</dbReference>
<keyword evidence="2" id="KW-0732">Signal</keyword>
<evidence type="ECO:0000256" key="1">
    <source>
        <dbReference type="SAM" id="Coils"/>
    </source>
</evidence>
<keyword evidence="1" id="KW-0175">Coiled coil</keyword>
<dbReference type="Pfam" id="PF13115">
    <property type="entry name" value="YtkA"/>
    <property type="match status" value="1"/>
</dbReference>
<evidence type="ECO:0000259" key="3">
    <source>
        <dbReference type="Pfam" id="PF13115"/>
    </source>
</evidence>
<feature type="coiled-coil region" evidence="1">
    <location>
        <begin position="200"/>
        <end position="227"/>
    </location>
</feature>
<dbReference type="RefSeq" id="WP_110063645.1">
    <property type="nucleotide sequence ID" value="NZ_QGTW01000002.1"/>
</dbReference>
<evidence type="ECO:0000313" key="4">
    <source>
        <dbReference type="EMBL" id="PWW31095.1"/>
    </source>
</evidence>
<gene>
    <name evidence="4" type="ORF">DFO73_10289</name>
</gene>
<comment type="caution">
    <text evidence="4">The sequence shown here is derived from an EMBL/GenBank/DDBJ whole genome shotgun (WGS) entry which is preliminary data.</text>
</comment>
<dbReference type="OrthoDB" id="2475673at2"/>
<proteinExistence type="predicted"/>
<dbReference type="InterPro" id="IPR027304">
    <property type="entry name" value="Trigger_fact/SurA_dom_sf"/>
</dbReference>
<accession>A0A2V3A3Q2</accession>
<feature type="chain" id="PRO_5038938278" evidence="2">
    <location>
        <begin position="23"/>
        <end position="300"/>
    </location>
</feature>